<dbReference type="Proteomes" id="UP000055024">
    <property type="component" value="Unassembled WGS sequence"/>
</dbReference>
<accession>A0A0V1HKR7</accession>
<protein>
    <submittedName>
        <fullName evidence="1">Uncharacterized protein</fullName>
    </submittedName>
</protein>
<evidence type="ECO:0000313" key="2">
    <source>
        <dbReference type="Proteomes" id="UP000055024"/>
    </source>
</evidence>
<reference evidence="1 2" key="1">
    <citation type="submission" date="2015-01" db="EMBL/GenBank/DDBJ databases">
        <title>Evolution of Trichinella species and genotypes.</title>
        <authorList>
            <person name="Korhonen P.K."/>
            <person name="Edoardo P."/>
            <person name="Giuseppe L.R."/>
            <person name="Gasser R.B."/>
        </authorList>
    </citation>
    <scope>NUCLEOTIDE SEQUENCE [LARGE SCALE GENOMIC DNA]</scope>
    <source>
        <strain evidence="1">ISS1029</strain>
    </source>
</reference>
<dbReference type="AlphaFoldDB" id="A0A0V1HKR7"/>
<organism evidence="1 2">
    <name type="scientific">Trichinella zimbabwensis</name>
    <dbReference type="NCBI Taxonomy" id="268475"/>
    <lineage>
        <taxon>Eukaryota</taxon>
        <taxon>Metazoa</taxon>
        <taxon>Ecdysozoa</taxon>
        <taxon>Nematoda</taxon>
        <taxon>Enoplea</taxon>
        <taxon>Dorylaimia</taxon>
        <taxon>Trichinellida</taxon>
        <taxon>Trichinellidae</taxon>
        <taxon>Trichinella</taxon>
    </lineage>
</organism>
<evidence type="ECO:0000313" key="1">
    <source>
        <dbReference type="EMBL" id="KRZ11288.1"/>
    </source>
</evidence>
<name>A0A0V1HKR7_9BILA</name>
<proteinExistence type="predicted"/>
<dbReference type="EMBL" id="JYDP01000051">
    <property type="protein sequence ID" value="KRZ11288.1"/>
    <property type="molecule type" value="Genomic_DNA"/>
</dbReference>
<gene>
    <name evidence="1" type="ORF">T11_16930</name>
</gene>
<comment type="caution">
    <text evidence="1">The sequence shown here is derived from an EMBL/GenBank/DDBJ whole genome shotgun (WGS) entry which is preliminary data.</text>
</comment>
<sequence length="66" mass="7542">MLKQSGAEPMNLQHRRIPFDEVGITDEGQIGQVPVSAWINSGNWKIHRLTEMCTNVHVTRGVHRYT</sequence>
<keyword evidence="2" id="KW-1185">Reference proteome</keyword>